<evidence type="ECO:0000313" key="8">
    <source>
        <dbReference type="EMBL" id="KAK9035670.1"/>
    </source>
</evidence>
<feature type="region of interest" description="Disordered" evidence="6">
    <location>
        <begin position="200"/>
        <end position="240"/>
    </location>
</feature>
<evidence type="ECO:0000256" key="4">
    <source>
        <dbReference type="ARBA" id="ARBA00023163"/>
    </source>
</evidence>
<dbReference type="PROSITE" id="PS50811">
    <property type="entry name" value="WRKY"/>
    <property type="match status" value="1"/>
</dbReference>
<keyword evidence="3" id="KW-0238">DNA-binding</keyword>
<evidence type="ECO:0000256" key="3">
    <source>
        <dbReference type="ARBA" id="ARBA00023125"/>
    </source>
</evidence>
<evidence type="ECO:0000256" key="1">
    <source>
        <dbReference type="ARBA" id="ARBA00004123"/>
    </source>
</evidence>
<dbReference type="Proteomes" id="UP001396334">
    <property type="component" value="Unassembled WGS sequence"/>
</dbReference>
<sequence>MEKEHPRELPFLRSGDFPNQNSGELDGDPDDSCDPVKEMDFFSNANQSHDHRQLNKNLSSSSLESGVNTGLNLLSSSSGVSRTTNGEKPEADQMIHLKIEFERLHQENRRLRSMLDQIVKSYNELQGQLLMAVQNLALGNQRGKTQRNAVVDPRSSAALDVNEPSASDDRTQDLSASQANTVEVVSKEHNHRMIQIPGKHASVEDGPDQTCQSRGPTRCPKLDQSNKEEQASEVPFRKPRVSIRTRSEAPFISDGCQWRKYGQKMAKGNPCPRAYYRCTMSAGCPVRKQVQRCAEDKSILITTYEGNHSHPLPPAAMAVANTTSAAAAMLLSGSTASKDGLSHFPSFPYASTMASFSSPSVSPFPIITLDLTQGPNAVSAATFPLPLHGYHPQILLGHPMFAPLKLSTLSTMQSWQRPASMVESVTAAVASDPNFTASLAAAISAVIGAPTSNNGGNKSSSNGVPNLPGSPRLPQSCTTFSTN</sequence>
<dbReference type="Pfam" id="PF03106">
    <property type="entry name" value="WRKY"/>
    <property type="match status" value="1"/>
</dbReference>
<evidence type="ECO:0000256" key="2">
    <source>
        <dbReference type="ARBA" id="ARBA00023015"/>
    </source>
</evidence>
<gene>
    <name evidence="8" type="ORF">V6N11_077704</name>
</gene>
<dbReference type="InterPro" id="IPR036576">
    <property type="entry name" value="WRKY_dom_sf"/>
</dbReference>
<organism evidence="8 9">
    <name type="scientific">Hibiscus sabdariffa</name>
    <name type="common">roselle</name>
    <dbReference type="NCBI Taxonomy" id="183260"/>
    <lineage>
        <taxon>Eukaryota</taxon>
        <taxon>Viridiplantae</taxon>
        <taxon>Streptophyta</taxon>
        <taxon>Embryophyta</taxon>
        <taxon>Tracheophyta</taxon>
        <taxon>Spermatophyta</taxon>
        <taxon>Magnoliopsida</taxon>
        <taxon>eudicotyledons</taxon>
        <taxon>Gunneridae</taxon>
        <taxon>Pentapetalae</taxon>
        <taxon>rosids</taxon>
        <taxon>malvids</taxon>
        <taxon>Malvales</taxon>
        <taxon>Malvaceae</taxon>
        <taxon>Malvoideae</taxon>
        <taxon>Hibiscus</taxon>
    </lineage>
</organism>
<dbReference type="PANTHER" id="PTHR31429">
    <property type="entry name" value="WRKY TRANSCRIPTION FACTOR 36-RELATED"/>
    <property type="match status" value="1"/>
</dbReference>
<feature type="domain" description="WRKY" evidence="7">
    <location>
        <begin position="247"/>
        <end position="313"/>
    </location>
</feature>
<feature type="compositionally biased region" description="Polar residues" evidence="6">
    <location>
        <begin position="473"/>
        <end position="483"/>
    </location>
</feature>
<protein>
    <recommendedName>
        <fullName evidence="7">WRKY domain-containing protein</fullName>
    </recommendedName>
</protein>
<comment type="subcellular location">
    <subcellularLocation>
        <location evidence="1">Nucleus</location>
    </subcellularLocation>
</comment>
<proteinExistence type="predicted"/>
<dbReference type="Gene3D" id="2.20.25.80">
    <property type="entry name" value="WRKY domain"/>
    <property type="match status" value="1"/>
</dbReference>
<dbReference type="SUPFAM" id="SSF118290">
    <property type="entry name" value="WRKY DNA-binding domain"/>
    <property type="match status" value="1"/>
</dbReference>
<dbReference type="PANTHER" id="PTHR31429:SF59">
    <property type="entry name" value="WRKY TRANSCRIPTION FACTOR 47-RELATED"/>
    <property type="match status" value="1"/>
</dbReference>
<dbReference type="SMART" id="SM00774">
    <property type="entry name" value="WRKY"/>
    <property type="match status" value="1"/>
</dbReference>
<keyword evidence="5" id="KW-0539">Nucleus</keyword>
<evidence type="ECO:0000259" key="7">
    <source>
        <dbReference type="PROSITE" id="PS50811"/>
    </source>
</evidence>
<evidence type="ECO:0000313" key="9">
    <source>
        <dbReference type="Proteomes" id="UP001396334"/>
    </source>
</evidence>
<feature type="compositionally biased region" description="Basic and acidic residues" evidence="6">
    <location>
        <begin position="220"/>
        <end position="230"/>
    </location>
</feature>
<keyword evidence="2" id="KW-0805">Transcription regulation</keyword>
<dbReference type="InterPro" id="IPR003657">
    <property type="entry name" value="WRKY_dom"/>
</dbReference>
<reference evidence="8 9" key="1">
    <citation type="journal article" date="2024" name="G3 (Bethesda)">
        <title>Genome assembly of Hibiscus sabdariffa L. provides insights into metabolisms of medicinal natural products.</title>
        <authorList>
            <person name="Kim T."/>
        </authorList>
    </citation>
    <scope>NUCLEOTIDE SEQUENCE [LARGE SCALE GENOMIC DNA]</scope>
    <source>
        <strain evidence="8">TK-2024</strain>
        <tissue evidence="8">Old leaves</tissue>
    </source>
</reference>
<keyword evidence="9" id="KW-1185">Reference proteome</keyword>
<dbReference type="InterPro" id="IPR044810">
    <property type="entry name" value="WRKY_plant"/>
</dbReference>
<comment type="caution">
    <text evidence="8">The sequence shown here is derived from an EMBL/GenBank/DDBJ whole genome shotgun (WGS) entry which is preliminary data.</text>
</comment>
<feature type="region of interest" description="Disordered" evidence="6">
    <location>
        <begin position="143"/>
        <end position="176"/>
    </location>
</feature>
<name>A0ABR2TDT9_9ROSI</name>
<keyword evidence="4" id="KW-0804">Transcription</keyword>
<dbReference type="EMBL" id="JBBPBN010000006">
    <property type="protein sequence ID" value="KAK9035670.1"/>
    <property type="molecule type" value="Genomic_DNA"/>
</dbReference>
<feature type="compositionally biased region" description="Basic and acidic residues" evidence="6">
    <location>
        <begin position="1"/>
        <end position="10"/>
    </location>
</feature>
<feature type="compositionally biased region" description="Low complexity" evidence="6">
    <location>
        <begin position="452"/>
        <end position="463"/>
    </location>
</feature>
<feature type="region of interest" description="Disordered" evidence="6">
    <location>
        <begin position="1"/>
        <end position="38"/>
    </location>
</feature>
<accession>A0ABR2TDT9</accession>
<evidence type="ECO:0000256" key="5">
    <source>
        <dbReference type="ARBA" id="ARBA00023242"/>
    </source>
</evidence>
<feature type="region of interest" description="Disordered" evidence="6">
    <location>
        <begin position="452"/>
        <end position="483"/>
    </location>
</feature>
<evidence type="ECO:0000256" key="6">
    <source>
        <dbReference type="SAM" id="MobiDB-lite"/>
    </source>
</evidence>